<dbReference type="SUPFAM" id="SSF50044">
    <property type="entry name" value="SH3-domain"/>
    <property type="match status" value="2"/>
</dbReference>
<evidence type="ECO:0000256" key="1">
    <source>
        <dbReference type="ARBA" id="ARBA00022443"/>
    </source>
</evidence>
<dbReference type="SMART" id="SM00233">
    <property type="entry name" value="PH"/>
    <property type="match status" value="1"/>
</dbReference>
<dbReference type="InterPro" id="IPR036860">
    <property type="entry name" value="SH2_dom_sf"/>
</dbReference>
<dbReference type="PROSITE" id="PS00741">
    <property type="entry name" value="DH_1"/>
    <property type="match status" value="1"/>
</dbReference>
<evidence type="ECO:0000256" key="10">
    <source>
        <dbReference type="PROSITE-ProRule" id="PRU00191"/>
    </source>
</evidence>
<feature type="domain" description="PH" evidence="15">
    <location>
        <begin position="390"/>
        <end position="492"/>
    </location>
</feature>
<feature type="domain" description="Phorbol-ester/DAG-type" evidence="18">
    <location>
        <begin position="503"/>
        <end position="552"/>
    </location>
</feature>
<evidence type="ECO:0000256" key="8">
    <source>
        <dbReference type="ARBA" id="ARBA00022999"/>
    </source>
</evidence>
<dbReference type="Gene3D" id="2.30.30.40">
    <property type="entry name" value="SH3 Domains"/>
    <property type="match status" value="2"/>
</dbReference>
<accession>A0A671V5Q1</accession>
<dbReference type="InterPro" id="IPR037832">
    <property type="entry name" value="PH_Vav"/>
</dbReference>
<dbReference type="Ensembl" id="ENSSAUT00010022378.1">
    <property type="protein sequence ID" value="ENSSAUP00010021166.1"/>
    <property type="gene ID" value="ENSSAUG00010008483.1"/>
</dbReference>
<keyword evidence="2" id="KW-0597">Phosphoprotein</keyword>
<organism evidence="19 20">
    <name type="scientific">Sparus aurata</name>
    <name type="common">Gilthead sea bream</name>
    <dbReference type="NCBI Taxonomy" id="8175"/>
    <lineage>
        <taxon>Eukaryota</taxon>
        <taxon>Metazoa</taxon>
        <taxon>Chordata</taxon>
        <taxon>Craniata</taxon>
        <taxon>Vertebrata</taxon>
        <taxon>Euteleostomi</taxon>
        <taxon>Actinopterygii</taxon>
        <taxon>Neopterygii</taxon>
        <taxon>Teleostei</taxon>
        <taxon>Neoteleostei</taxon>
        <taxon>Acanthomorphata</taxon>
        <taxon>Eupercaria</taxon>
        <taxon>Spariformes</taxon>
        <taxon>Sparidae</taxon>
        <taxon>Sparus</taxon>
    </lineage>
</organism>
<dbReference type="InterPro" id="IPR022613">
    <property type="entry name" value="CH_CAMSAP_2"/>
</dbReference>
<dbReference type="Pfam" id="PF11971">
    <property type="entry name" value="CAMSAP_CH"/>
    <property type="match status" value="1"/>
</dbReference>
<evidence type="ECO:0000259" key="16">
    <source>
        <dbReference type="PROSITE" id="PS50010"/>
    </source>
</evidence>
<evidence type="ECO:0000256" key="6">
    <source>
        <dbReference type="ARBA" id="ARBA00022771"/>
    </source>
</evidence>
<dbReference type="SUPFAM" id="SSF50729">
    <property type="entry name" value="PH domain-like"/>
    <property type="match status" value="1"/>
</dbReference>
<evidence type="ECO:0000256" key="3">
    <source>
        <dbReference type="ARBA" id="ARBA00022658"/>
    </source>
</evidence>
<evidence type="ECO:0000313" key="20">
    <source>
        <dbReference type="Proteomes" id="UP000472265"/>
    </source>
</evidence>
<feature type="coiled-coil region" evidence="12">
    <location>
        <begin position="275"/>
        <end position="302"/>
    </location>
</feature>
<dbReference type="InterPro" id="IPR001331">
    <property type="entry name" value="GDS_CDC24_CS"/>
</dbReference>
<evidence type="ECO:0000259" key="15">
    <source>
        <dbReference type="PROSITE" id="PS50003"/>
    </source>
</evidence>
<dbReference type="PANTHER" id="PTHR45818">
    <property type="entry name" value="PROTEIN VAV"/>
    <property type="match status" value="1"/>
</dbReference>
<dbReference type="InterPro" id="IPR002219">
    <property type="entry name" value="PKC_DAG/PE"/>
</dbReference>
<dbReference type="PROSITE" id="PS50001">
    <property type="entry name" value="SH2"/>
    <property type="match status" value="1"/>
</dbReference>
<dbReference type="GO" id="GO:0005737">
    <property type="term" value="C:cytoplasm"/>
    <property type="evidence" value="ECO:0007669"/>
    <property type="project" value="TreeGrafter"/>
</dbReference>
<dbReference type="InterPro" id="IPR001715">
    <property type="entry name" value="CH_dom"/>
</dbReference>
<dbReference type="Gene3D" id="2.30.29.30">
    <property type="entry name" value="Pleckstrin-homology domain (PH domain)/Phosphotyrosine-binding domain (PTB)"/>
    <property type="match status" value="1"/>
</dbReference>
<evidence type="ECO:0000259" key="14">
    <source>
        <dbReference type="PROSITE" id="PS50002"/>
    </source>
</evidence>
<dbReference type="PRINTS" id="PR00401">
    <property type="entry name" value="SH2DOMAIN"/>
</dbReference>
<sequence>MEEWRQCGRWLIDCKVLPPNHRVVWPSAAVFDLAQALRDGVLLCQMLHNLSPGSVDLKEINFRPQMSQFLCLKNIRTFLKVCHDKFGLRNSELFDPFDLFDVRDFGKVISALSRISHHSIAQIKGIRPFPSEDTALNEDDVYRSLEELADEHDLGEDDIYDCVPCEDDGDDIYEDIIKVEVRQPMVRKMGMTEDDKRNCCLVEIQETEAKYYKTLEDIEKILTFTLMFTQDVIKVHFALLRAIDLNMVSGGSGLGKIFLDFKERLLIYGQYCSHMENAQKTLDELIATREEVKIKVEECTMKVQEGKFKLQDLLVVPMQRVLKYHLLLKELLSHSTDRPERQQLKEALEAMQDLAMYINEVKRDNETLKKISEFQSSIENLQVKLEEYGRPKIDGELKVCSIVNRTKQDRYIFLFDKVVIVCKRKGYSYELKEIIELQSYKMSDDPMNNRDMKKWSYGFYLIHLQGKQGFQFFCKTEETKRKWMEQFDMAMSNIKPERATANQHNFQMHTFDKNTNCRACKMLLRGIFYQGYYCSRCGTGAHKECLEVITICKISRLVESILWCPKMVAVRNYHGTPAAAGKTPLCFQTGDFIELLKGDPDTTWWEGKLIQTQKSGFFPSSCVKPYLDPKVSHPCIVYNVQFAGNMERQQADNLLKSHSSGTYLIRERTAEAERFAISIKFNDEVKHIKVIEKDSWIHITEAKKFESLLELVEYYQAHSLKESFKLLDTTLRYPYKSRERSLTRASTRSPATCASYNFSFLSPQGLNFSSQSSAPFWSVFTPRVVSTAVARYNFAARDMRELSLREGDIVKIYSKIGGDQGWWKGEANGRVSNI</sequence>
<dbReference type="PANTHER" id="PTHR45818:SF4">
    <property type="entry name" value="GUANINE NUCLEOTIDE EXCHANGE FACTOR VAV2"/>
    <property type="match status" value="1"/>
</dbReference>
<gene>
    <name evidence="19" type="primary">VAV2</name>
    <name evidence="19" type="synonym">vav2</name>
</gene>
<dbReference type="InterPro" id="IPR036028">
    <property type="entry name" value="SH3-like_dom_sf"/>
</dbReference>
<dbReference type="Pfam" id="PF07653">
    <property type="entry name" value="SH3_2"/>
    <property type="match status" value="1"/>
</dbReference>
<proteinExistence type="predicted"/>
<dbReference type="FunFam" id="3.30.505.10:FF:000024">
    <property type="entry name" value="Vav guanine nucleotide exchange factor 2"/>
    <property type="match status" value="1"/>
</dbReference>
<feature type="domain" description="DH" evidence="16">
    <location>
        <begin position="230"/>
        <end position="361"/>
    </location>
</feature>
<dbReference type="InterPro" id="IPR055251">
    <property type="entry name" value="SOS1_NGEF_PH"/>
</dbReference>
<keyword evidence="20" id="KW-1185">Reference proteome</keyword>
<dbReference type="SUPFAM" id="SSF47576">
    <property type="entry name" value="Calponin-homology domain, CH-domain"/>
    <property type="match status" value="1"/>
</dbReference>
<evidence type="ECO:0000256" key="5">
    <source>
        <dbReference type="ARBA" id="ARBA00022737"/>
    </source>
</evidence>
<dbReference type="Pfam" id="PF00018">
    <property type="entry name" value="SH3_1"/>
    <property type="match status" value="1"/>
</dbReference>
<dbReference type="InterPro" id="IPR001452">
    <property type="entry name" value="SH3_domain"/>
</dbReference>
<reference evidence="19" key="3">
    <citation type="submission" date="2025-09" db="UniProtKB">
        <authorList>
            <consortium name="Ensembl"/>
        </authorList>
    </citation>
    <scope>IDENTIFICATION</scope>
</reference>
<evidence type="ECO:0000259" key="17">
    <source>
        <dbReference type="PROSITE" id="PS50021"/>
    </source>
</evidence>
<evidence type="ECO:0000259" key="13">
    <source>
        <dbReference type="PROSITE" id="PS50001"/>
    </source>
</evidence>
<feature type="domain" description="SH3" evidence="14">
    <location>
        <begin position="783"/>
        <end position="834"/>
    </location>
</feature>
<reference evidence="19" key="1">
    <citation type="submission" date="2021-04" db="EMBL/GenBank/DDBJ databases">
        <authorList>
            <consortium name="Wellcome Sanger Institute Data Sharing"/>
        </authorList>
    </citation>
    <scope>NUCLEOTIDE SEQUENCE [LARGE SCALE GENOMIC DNA]</scope>
</reference>
<dbReference type="PROSITE" id="PS50081">
    <property type="entry name" value="ZF_DAG_PE_2"/>
    <property type="match status" value="1"/>
</dbReference>
<dbReference type="SMART" id="SM00033">
    <property type="entry name" value="CH"/>
    <property type="match status" value="1"/>
</dbReference>
<keyword evidence="7" id="KW-0862">Zinc</keyword>
<dbReference type="PROSITE" id="PS00479">
    <property type="entry name" value="ZF_DAG_PE_1"/>
    <property type="match status" value="1"/>
</dbReference>
<dbReference type="SMART" id="SM00326">
    <property type="entry name" value="SH3"/>
    <property type="match status" value="2"/>
</dbReference>
<protein>
    <submittedName>
        <fullName evidence="19">Vav guanine nucleotide exchange factor 2</fullName>
    </submittedName>
</protein>
<dbReference type="Pfam" id="PF00621">
    <property type="entry name" value="RhoGEF"/>
    <property type="match status" value="1"/>
</dbReference>
<keyword evidence="12" id="KW-0175">Coiled coil</keyword>
<dbReference type="Gene3D" id="3.30.505.10">
    <property type="entry name" value="SH2 domain"/>
    <property type="match status" value="1"/>
</dbReference>
<dbReference type="FunFam" id="1.10.418.10:FF:000019">
    <property type="entry name" value="Vav guanine nucleotide exchange factor 2"/>
    <property type="match status" value="1"/>
</dbReference>
<keyword evidence="9" id="KW-0449">Lipoprotein</keyword>
<dbReference type="SUPFAM" id="SSF55550">
    <property type="entry name" value="SH2 domain"/>
    <property type="match status" value="1"/>
</dbReference>
<feature type="domain" description="SH2" evidence="13">
    <location>
        <begin position="641"/>
        <end position="735"/>
    </location>
</feature>
<evidence type="ECO:0000256" key="2">
    <source>
        <dbReference type="ARBA" id="ARBA00022553"/>
    </source>
</evidence>
<dbReference type="PROSITE" id="PS50003">
    <property type="entry name" value="PH_DOMAIN"/>
    <property type="match status" value="1"/>
</dbReference>
<keyword evidence="1 11" id="KW-0728">SH3 domain</keyword>
<dbReference type="InterPro" id="IPR035732">
    <property type="entry name" value="VAV2_SH3_2"/>
</dbReference>
<dbReference type="Pfam" id="PF22697">
    <property type="entry name" value="SOS1_NGEF_PH"/>
    <property type="match status" value="1"/>
</dbReference>
<dbReference type="CDD" id="cd11977">
    <property type="entry name" value="SH3_VAV2_2"/>
    <property type="match status" value="1"/>
</dbReference>
<dbReference type="InterPro" id="IPR001849">
    <property type="entry name" value="PH_domain"/>
</dbReference>
<evidence type="ECO:0000256" key="12">
    <source>
        <dbReference type="SAM" id="Coils"/>
    </source>
</evidence>
<dbReference type="CDD" id="cd00160">
    <property type="entry name" value="RhoGEF"/>
    <property type="match status" value="1"/>
</dbReference>
<dbReference type="InterPro" id="IPR011993">
    <property type="entry name" value="PH-like_dom_sf"/>
</dbReference>
<keyword evidence="4" id="KW-0479">Metal-binding</keyword>
<dbReference type="SMART" id="SM00252">
    <property type="entry name" value="SH2"/>
    <property type="match status" value="1"/>
</dbReference>
<dbReference type="InterPro" id="IPR000980">
    <property type="entry name" value="SH2"/>
</dbReference>
<dbReference type="GO" id="GO:0035556">
    <property type="term" value="P:intracellular signal transduction"/>
    <property type="evidence" value="ECO:0007669"/>
    <property type="project" value="InterPro"/>
</dbReference>
<dbReference type="InterPro" id="IPR035899">
    <property type="entry name" value="DBL_dom_sf"/>
</dbReference>
<dbReference type="PROSITE" id="PS50010">
    <property type="entry name" value="DH_2"/>
    <property type="match status" value="1"/>
</dbReference>
<dbReference type="Gene3D" id="1.10.418.10">
    <property type="entry name" value="Calponin-like domain"/>
    <property type="match status" value="1"/>
</dbReference>
<dbReference type="GeneTree" id="ENSGT00940000159718"/>
<dbReference type="FunFam" id="2.30.29.30:FF:000050">
    <property type="entry name" value="Vav guanine nucleotide exchange factor 2"/>
    <property type="match status" value="1"/>
</dbReference>
<evidence type="ECO:0000256" key="4">
    <source>
        <dbReference type="ARBA" id="ARBA00022723"/>
    </source>
</evidence>
<dbReference type="Pfam" id="PF00017">
    <property type="entry name" value="SH2"/>
    <property type="match status" value="1"/>
</dbReference>
<dbReference type="Pfam" id="PF00130">
    <property type="entry name" value="C1_1"/>
    <property type="match status" value="1"/>
</dbReference>
<dbReference type="GO" id="GO:0008270">
    <property type="term" value="F:zinc ion binding"/>
    <property type="evidence" value="ECO:0007669"/>
    <property type="project" value="UniProtKB-KW"/>
</dbReference>
<dbReference type="GO" id="GO:0005085">
    <property type="term" value="F:guanyl-nucleotide exchange factor activity"/>
    <property type="evidence" value="ECO:0007669"/>
    <property type="project" value="UniProtKB-KW"/>
</dbReference>
<feature type="domain" description="SH3" evidence="14">
    <location>
        <begin position="562"/>
        <end position="628"/>
    </location>
</feature>
<dbReference type="GO" id="GO:0016477">
    <property type="term" value="P:cell migration"/>
    <property type="evidence" value="ECO:0007669"/>
    <property type="project" value="TreeGrafter"/>
</dbReference>
<dbReference type="CDD" id="cd01223">
    <property type="entry name" value="PH_Vav"/>
    <property type="match status" value="1"/>
</dbReference>
<dbReference type="Gene3D" id="3.30.60.20">
    <property type="match status" value="1"/>
</dbReference>
<evidence type="ECO:0000256" key="11">
    <source>
        <dbReference type="PROSITE-ProRule" id="PRU00192"/>
    </source>
</evidence>
<dbReference type="CDD" id="cd21263">
    <property type="entry name" value="CH_VAV2"/>
    <property type="match status" value="1"/>
</dbReference>
<name>A0A671V5Q1_SPAAU</name>
<keyword evidence="3" id="KW-0344">Guanine-nucleotide releasing factor</keyword>
<dbReference type="InterPro" id="IPR000219">
    <property type="entry name" value="DH_dom"/>
</dbReference>
<keyword evidence="6" id="KW-0863">Zinc-finger</keyword>
<evidence type="ECO:0000259" key="18">
    <source>
        <dbReference type="PROSITE" id="PS50081"/>
    </source>
</evidence>
<evidence type="ECO:0000256" key="7">
    <source>
        <dbReference type="ARBA" id="ARBA00022833"/>
    </source>
</evidence>
<dbReference type="CDD" id="cd20868">
    <property type="entry name" value="C1_VAV2"/>
    <property type="match status" value="1"/>
</dbReference>
<dbReference type="AlphaFoldDB" id="A0A671V5Q1"/>
<keyword evidence="8 10" id="KW-0727">SH2 domain</keyword>
<dbReference type="SMART" id="SM00109">
    <property type="entry name" value="C1"/>
    <property type="match status" value="1"/>
</dbReference>
<dbReference type="Proteomes" id="UP000472265">
    <property type="component" value="Chromosome 12"/>
</dbReference>
<dbReference type="SUPFAM" id="SSF48065">
    <property type="entry name" value="DBL homology domain (DH-domain)"/>
    <property type="match status" value="1"/>
</dbReference>
<dbReference type="InterPro" id="IPR036872">
    <property type="entry name" value="CH_dom_sf"/>
</dbReference>
<evidence type="ECO:0000256" key="9">
    <source>
        <dbReference type="ARBA" id="ARBA00023288"/>
    </source>
</evidence>
<feature type="domain" description="Calponin-homology (CH)" evidence="17">
    <location>
        <begin position="1"/>
        <end position="119"/>
    </location>
</feature>
<dbReference type="SMART" id="SM00325">
    <property type="entry name" value="RhoGEF"/>
    <property type="match status" value="1"/>
</dbReference>
<dbReference type="Gene3D" id="1.20.900.10">
    <property type="entry name" value="Dbl homology (DH) domain"/>
    <property type="match status" value="1"/>
</dbReference>
<evidence type="ECO:0000313" key="19">
    <source>
        <dbReference type="Ensembl" id="ENSSAUP00010021166.1"/>
    </source>
</evidence>
<reference evidence="19" key="2">
    <citation type="submission" date="2025-08" db="UniProtKB">
        <authorList>
            <consortium name="Ensembl"/>
        </authorList>
    </citation>
    <scope>IDENTIFICATION</scope>
</reference>
<dbReference type="PROSITE" id="PS50002">
    <property type="entry name" value="SH3"/>
    <property type="match status" value="2"/>
</dbReference>
<dbReference type="PROSITE" id="PS50021">
    <property type="entry name" value="CH"/>
    <property type="match status" value="1"/>
</dbReference>
<keyword evidence="5" id="KW-0677">Repeat</keyword>
<dbReference type="FunFam" id="3.30.60.20:FF:000015">
    <property type="entry name" value="Vav guanine nucleotide exchange factor 1"/>
    <property type="match status" value="1"/>
</dbReference>